<organism evidence="2 3">
    <name type="scientific">Diatraea saccharalis</name>
    <name type="common">sugarcane borer</name>
    <dbReference type="NCBI Taxonomy" id="40085"/>
    <lineage>
        <taxon>Eukaryota</taxon>
        <taxon>Metazoa</taxon>
        <taxon>Ecdysozoa</taxon>
        <taxon>Arthropoda</taxon>
        <taxon>Hexapoda</taxon>
        <taxon>Insecta</taxon>
        <taxon>Pterygota</taxon>
        <taxon>Neoptera</taxon>
        <taxon>Endopterygota</taxon>
        <taxon>Lepidoptera</taxon>
        <taxon>Glossata</taxon>
        <taxon>Ditrysia</taxon>
        <taxon>Pyraloidea</taxon>
        <taxon>Crambidae</taxon>
        <taxon>Crambinae</taxon>
        <taxon>Diatraea</taxon>
    </lineage>
</organism>
<reference evidence="2" key="2">
    <citation type="submission" date="2022-10" db="EMBL/GenBank/DDBJ databases">
        <authorList>
            <consortium name="ENA_rothamsted_submissions"/>
            <consortium name="culmorum"/>
            <person name="King R."/>
        </authorList>
    </citation>
    <scope>NUCLEOTIDE SEQUENCE</scope>
</reference>
<feature type="compositionally biased region" description="Basic and acidic residues" evidence="1">
    <location>
        <begin position="122"/>
        <end position="152"/>
    </location>
</feature>
<accession>A0A9N9QY35</accession>
<reference evidence="2" key="1">
    <citation type="submission" date="2021-12" db="EMBL/GenBank/DDBJ databases">
        <authorList>
            <person name="King R."/>
        </authorList>
    </citation>
    <scope>NUCLEOTIDE SEQUENCE</scope>
</reference>
<evidence type="ECO:0000313" key="2">
    <source>
        <dbReference type="EMBL" id="CAG9785876.1"/>
    </source>
</evidence>
<protein>
    <recommendedName>
        <fullName evidence="4">Gag-like protein</fullName>
    </recommendedName>
</protein>
<feature type="compositionally biased region" description="Polar residues" evidence="1">
    <location>
        <begin position="1"/>
        <end position="24"/>
    </location>
</feature>
<gene>
    <name evidence="2" type="ORF">DIATSA_LOCUS3874</name>
</gene>
<evidence type="ECO:0008006" key="4">
    <source>
        <dbReference type="Google" id="ProtNLM"/>
    </source>
</evidence>
<feature type="region of interest" description="Disordered" evidence="1">
    <location>
        <begin position="121"/>
        <end position="152"/>
    </location>
</feature>
<proteinExistence type="predicted"/>
<keyword evidence="3" id="KW-1185">Reference proteome</keyword>
<sequence length="457" mass="51862">MNRATKTSTTGGSKRLNTSSQSPTGICKKGIKNMETQTIDELITQLTAAETGLSTLSELGRKIEREMEKTRERKEMEDIKREEVRKMTKPLADRSLKDSEMMTATIVRKLESVEENITTGKIGERLGKRKGTGEKETRTENNSELKQQIRETGKEITSEITKTIDTVLTECMQDLHNAITYGGAAPEKEIISSRINKGKEHVAKQKEITNLQEVAKQQNAAVTNRYAEVTKGRNHQIPKTLHSILVTSNDKMDTAEEIINKTKKILKPEETNIQIERIRKVKDQRIIISCKNEQETNIIKEKIEASEDLSAEKVKNKDPLVIIKDIKFKMTDKDIRSALKNQNPDIYIGEKQEEEEIKIKYRRKTRDTERCHVIAQCTRCLNFGHGKKFCPDSVDRCSHCGGLHLRAECPDKKAGVPPQYCSCAHAELQNTEHNAFSASCSIREKWDSLARSTTAYE</sequence>
<dbReference type="AlphaFoldDB" id="A0A9N9QY35"/>
<evidence type="ECO:0000256" key="1">
    <source>
        <dbReference type="SAM" id="MobiDB-lite"/>
    </source>
</evidence>
<evidence type="ECO:0000313" key="3">
    <source>
        <dbReference type="Proteomes" id="UP001153714"/>
    </source>
</evidence>
<dbReference type="Proteomes" id="UP001153714">
    <property type="component" value="Chromosome 14"/>
</dbReference>
<dbReference type="EMBL" id="OU893345">
    <property type="protein sequence ID" value="CAG9785876.1"/>
    <property type="molecule type" value="Genomic_DNA"/>
</dbReference>
<name>A0A9N9QY35_9NEOP</name>
<dbReference type="OrthoDB" id="10022108at2759"/>
<feature type="region of interest" description="Disordered" evidence="1">
    <location>
        <begin position="1"/>
        <end position="26"/>
    </location>
</feature>